<evidence type="ECO:0000313" key="3">
    <source>
        <dbReference type="Proteomes" id="UP001164929"/>
    </source>
</evidence>
<sequence length="41" mass="4821">MAFMRELDFLMGFFLSIWSGPLWASLGLKMGYLRKKDLHRG</sequence>
<gene>
    <name evidence="2" type="ORF">NC653_028175</name>
</gene>
<keyword evidence="1" id="KW-0472">Membrane</keyword>
<reference evidence="2" key="1">
    <citation type="journal article" date="2023" name="Mol. Ecol. Resour.">
        <title>Chromosome-level genome assembly of a triploid poplar Populus alba 'Berolinensis'.</title>
        <authorList>
            <person name="Chen S."/>
            <person name="Yu Y."/>
            <person name="Wang X."/>
            <person name="Wang S."/>
            <person name="Zhang T."/>
            <person name="Zhou Y."/>
            <person name="He R."/>
            <person name="Meng N."/>
            <person name="Wang Y."/>
            <person name="Liu W."/>
            <person name="Liu Z."/>
            <person name="Liu J."/>
            <person name="Guo Q."/>
            <person name="Huang H."/>
            <person name="Sederoff R.R."/>
            <person name="Wang G."/>
            <person name="Qu G."/>
            <person name="Chen S."/>
        </authorList>
    </citation>
    <scope>NUCLEOTIDE SEQUENCE</scope>
    <source>
        <strain evidence="2">SC-2020</strain>
    </source>
</reference>
<feature type="transmembrane region" description="Helical" evidence="1">
    <location>
        <begin position="12"/>
        <end position="32"/>
    </location>
</feature>
<keyword evidence="1" id="KW-1133">Transmembrane helix</keyword>
<comment type="caution">
    <text evidence="2">The sequence shown here is derived from an EMBL/GenBank/DDBJ whole genome shotgun (WGS) entry which is preliminary data.</text>
</comment>
<proteinExistence type="predicted"/>
<accession>A0AAD6M7B1</accession>
<keyword evidence="3" id="KW-1185">Reference proteome</keyword>
<evidence type="ECO:0000256" key="1">
    <source>
        <dbReference type="SAM" id="Phobius"/>
    </source>
</evidence>
<organism evidence="2 3">
    <name type="scientific">Populus alba x Populus x berolinensis</name>
    <dbReference type="NCBI Taxonomy" id="444605"/>
    <lineage>
        <taxon>Eukaryota</taxon>
        <taxon>Viridiplantae</taxon>
        <taxon>Streptophyta</taxon>
        <taxon>Embryophyta</taxon>
        <taxon>Tracheophyta</taxon>
        <taxon>Spermatophyta</taxon>
        <taxon>Magnoliopsida</taxon>
        <taxon>eudicotyledons</taxon>
        <taxon>Gunneridae</taxon>
        <taxon>Pentapetalae</taxon>
        <taxon>rosids</taxon>
        <taxon>fabids</taxon>
        <taxon>Malpighiales</taxon>
        <taxon>Salicaceae</taxon>
        <taxon>Saliceae</taxon>
        <taxon>Populus</taxon>
    </lineage>
</organism>
<evidence type="ECO:0000313" key="2">
    <source>
        <dbReference type="EMBL" id="KAJ6980278.1"/>
    </source>
</evidence>
<protein>
    <submittedName>
        <fullName evidence="2">Uncharacterized protein</fullName>
    </submittedName>
</protein>
<dbReference type="AlphaFoldDB" id="A0AAD6M7B1"/>
<dbReference type="EMBL" id="JAQIZT010000011">
    <property type="protein sequence ID" value="KAJ6980278.1"/>
    <property type="molecule type" value="Genomic_DNA"/>
</dbReference>
<name>A0AAD6M7B1_9ROSI</name>
<keyword evidence="1" id="KW-0812">Transmembrane</keyword>
<dbReference type="Proteomes" id="UP001164929">
    <property type="component" value="Chromosome 11"/>
</dbReference>